<evidence type="ECO:0000313" key="3">
    <source>
        <dbReference type="Proteomes" id="UP000076858"/>
    </source>
</evidence>
<dbReference type="EMBL" id="LRGB01000568">
    <property type="protein sequence ID" value="KZS17849.1"/>
    <property type="molecule type" value="Genomic_DNA"/>
</dbReference>
<proteinExistence type="predicted"/>
<keyword evidence="1" id="KW-1133">Transmembrane helix</keyword>
<accession>A0A162NC38</accession>
<evidence type="ECO:0000256" key="1">
    <source>
        <dbReference type="SAM" id="Phobius"/>
    </source>
</evidence>
<keyword evidence="1" id="KW-0812">Transmembrane</keyword>
<sequence>MNVYKKHKRVWSTLKEAGGGSNPCKGRTGKHLLLRAARPVIYIVRTYTLCVCGVFTIDPRARRYISIFHVYIYHLLILSRIYEMPV</sequence>
<comment type="caution">
    <text evidence="2">The sequence shown here is derived from an EMBL/GenBank/DDBJ whole genome shotgun (WGS) entry which is preliminary data.</text>
</comment>
<gene>
    <name evidence="2" type="ORF">APZ42_015827</name>
</gene>
<reference evidence="2 3" key="1">
    <citation type="submission" date="2016-03" db="EMBL/GenBank/DDBJ databases">
        <title>EvidentialGene: Evidence-directed Construction of Genes on Genomes.</title>
        <authorList>
            <person name="Gilbert D.G."/>
            <person name="Choi J.-H."/>
            <person name="Mockaitis K."/>
            <person name="Colbourne J."/>
            <person name="Pfrender M."/>
        </authorList>
    </citation>
    <scope>NUCLEOTIDE SEQUENCE [LARGE SCALE GENOMIC DNA]</scope>
    <source>
        <strain evidence="2 3">Xinb3</strain>
        <tissue evidence="2">Complete organism</tissue>
    </source>
</reference>
<evidence type="ECO:0000313" key="2">
    <source>
        <dbReference type="EMBL" id="KZS17849.1"/>
    </source>
</evidence>
<organism evidence="2 3">
    <name type="scientific">Daphnia magna</name>
    <dbReference type="NCBI Taxonomy" id="35525"/>
    <lineage>
        <taxon>Eukaryota</taxon>
        <taxon>Metazoa</taxon>
        <taxon>Ecdysozoa</taxon>
        <taxon>Arthropoda</taxon>
        <taxon>Crustacea</taxon>
        <taxon>Branchiopoda</taxon>
        <taxon>Diplostraca</taxon>
        <taxon>Cladocera</taxon>
        <taxon>Anomopoda</taxon>
        <taxon>Daphniidae</taxon>
        <taxon>Daphnia</taxon>
    </lineage>
</organism>
<protein>
    <submittedName>
        <fullName evidence="2">Uncharacterized protein</fullName>
    </submittedName>
</protein>
<keyword evidence="3" id="KW-1185">Reference proteome</keyword>
<dbReference type="Proteomes" id="UP000076858">
    <property type="component" value="Unassembled WGS sequence"/>
</dbReference>
<name>A0A162NC38_9CRUS</name>
<keyword evidence="1" id="KW-0472">Membrane</keyword>
<dbReference type="AlphaFoldDB" id="A0A162NC38"/>
<feature type="transmembrane region" description="Helical" evidence="1">
    <location>
        <begin position="63"/>
        <end position="82"/>
    </location>
</feature>